<reference evidence="1 2" key="1">
    <citation type="submission" date="2019-12" db="EMBL/GenBank/DDBJ databases">
        <title>Shewanella insulae sp. nov., isolated from a tidal flat.</title>
        <authorList>
            <person name="Yoon J.-H."/>
        </authorList>
    </citation>
    <scope>NUCLEOTIDE SEQUENCE [LARGE SCALE GENOMIC DNA]</scope>
    <source>
        <strain evidence="1 2">JBTF-M18</strain>
    </source>
</reference>
<accession>A0A6L7I5T3</accession>
<proteinExistence type="predicted"/>
<organism evidence="1 2">
    <name type="scientific">Shewanella insulae</name>
    <dbReference type="NCBI Taxonomy" id="2681496"/>
    <lineage>
        <taxon>Bacteria</taxon>
        <taxon>Pseudomonadati</taxon>
        <taxon>Pseudomonadota</taxon>
        <taxon>Gammaproteobacteria</taxon>
        <taxon>Alteromonadales</taxon>
        <taxon>Shewanellaceae</taxon>
        <taxon>Shewanella</taxon>
    </lineage>
</organism>
<dbReference type="RefSeq" id="WP_160798768.1">
    <property type="nucleotide sequence ID" value="NZ_WRPA01000024.1"/>
</dbReference>
<gene>
    <name evidence="1" type="ORF">GNT65_19065</name>
</gene>
<dbReference type="Proteomes" id="UP000474778">
    <property type="component" value="Unassembled WGS sequence"/>
</dbReference>
<evidence type="ECO:0000313" key="2">
    <source>
        <dbReference type="Proteomes" id="UP000474778"/>
    </source>
</evidence>
<dbReference type="EMBL" id="WRPA01000024">
    <property type="protein sequence ID" value="MXR70761.1"/>
    <property type="molecule type" value="Genomic_DNA"/>
</dbReference>
<sequence>MNEKLLTALLATALICGGCGSDDNDNDDNGGEITPPPVADTIDAGEALAINLTLAEFDGETGTLNFALKDDAGLAITNAKDYRIVYFGFPDSTTASSKAKAWKHWHVTQSYLCDSAEGDCQGVLLETDKGQYSFDATDLNWDANTAPGSVKEYKVGIEIKGAKATNELVLLPST</sequence>
<dbReference type="AlphaFoldDB" id="A0A6L7I5T3"/>
<evidence type="ECO:0000313" key="1">
    <source>
        <dbReference type="EMBL" id="MXR70761.1"/>
    </source>
</evidence>
<comment type="caution">
    <text evidence="1">The sequence shown here is derived from an EMBL/GenBank/DDBJ whole genome shotgun (WGS) entry which is preliminary data.</text>
</comment>
<keyword evidence="2" id="KW-1185">Reference proteome</keyword>
<name>A0A6L7I5T3_9GAMM</name>
<protein>
    <submittedName>
        <fullName evidence="1">Uncharacterized protein</fullName>
    </submittedName>
</protein>